<sequence length="62" mass="6939">MRHTTGWFKSSYSAGGSNACVEVRISREGIDVRDSVNPTRSTLAFSDAEWRAFLTTVEDGRR</sequence>
<proteinExistence type="predicted"/>
<dbReference type="EMBL" id="CP022753">
    <property type="protein sequence ID" value="ASU84017.1"/>
    <property type="molecule type" value="Genomic_DNA"/>
</dbReference>
<name>A0A223S7B9_9ACTN</name>
<dbReference type="InterPro" id="IPR007278">
    <property type="entry name" value="DUF397"/>
</dbReference>
<reference evidence="2 3" key="1">
    <citation type="submission" date="2017-08" db="EMBL/GenBank/DDBJ databases">
        <title>The complete genome sequence of Nocardiopsis gilva YIM 90087.</title>
        <authorList>
            <person name="Yin M."/>
            <person name="Tang S."/>
        </authorList>
    </citation>
    <scope>NUCLEOTIDE SEQUENCE [LARGE SCALE GENOMIC DNA]</scope>
    <source>
        <strain evidence="2 3">YIM 90087</strain>
    </source>
</reference>
<dbReference type="Pfam" id="PF04149">
    <property type="entry name" value="DUF397"/>
    <property type="match status" value="1"/>
</dbReference>
<evidence type="ECO:0000259" key="1">
    <source>
        <dbReference type="Pfam" id="PF04149"/>
    </source>
</evidence>
<keyword evidence="3" id="KW-1185">Reference proteome</keyword>
<dbReference type="AlphaFoldDB" id="A0A223S7B9"/>
<dbReference type="OrthoDB" id="3696951at2"/>
<dbReference type="KEGG" id="ngv:CDO52_15570"/>
<accession>A0A223S7B9</accession>
<evidence type="ECO:0000313" key="2">
    <source>
        <dbReference type="EMBL" id="ASU84017.1"/>
    </source>
</evidence>
<dbReference type="Proteomes" id="UP000215005">
    <property type="component" value="Chromosome"/>
</dbReference>
<evidence type="ECO:0000313" key="3">
    <source>
        <dbReference type="Proteomes" id="UP000215005"/>
    </source>
</evidence>
<dbReference type="RefSeq" id="WP_083919900.1">
    <property type="nucleotide sequence ID" value="NZ_ANBG01000223.1"/>
</dbReference>
<organism evidence="2 3">
    <name type="scientific">Nocardiopsis gilva YIM 90087</name>
    <dbReference type="NCBI Taxonomy" id="1235441"/>
    <lineage>
        <taxon>Bacteria</taxon>
        <taxon>Bacillati</taxon>
        <taxon>Actinomycetota</taxon>
        <taxon>Actinomycetes</taxon>
        <taxon>Streptosporangiales</taxon>
        <taxon>Nocardiopsidaceae</taxon>
        <taxon>Nocardiopsis</taxon>
    </lineage>
</organism>
<gene>
    <name evidence="2" type="ORF">CDO52_15570</name>
</gene>
<feature type="domain" description="DUF397" evidence="1">
    <location>
        <begin position="6"/>
        <end position="57"/>
    </location>
</feature>
<protein>
    <submittedName>
        <fullName evidence="2">DUF397 domain-containing protein</fullName>
    </submittedName>
</protein>